<organism evidence="1 2">
    <name type="scientific">Trifolium medium</name>
    <dbReference type="NCBI Taxonomy" id="97028"/>
    <lineage>
        <taxon>Eukaryota</taxon>
        <taxon>Viridiplantae</taxon>
        <taxon>Streptophyta</taxon>
        <taxon>Embryophyta</taxon>
        <taxon>Tracheophyta</taxon>
        <taxon>Spermatophyta</taxon>
        <taxon>Magnoliopsida</taxon>
        <taxon>eudicotyledons</taxon>
        <taxon>Gunneridae</taxon>
        <taxon>Pentapetalae</taxon>
        <taxon>rosids</taxon>
        <taxon>fabids</taxon>
        <taxon>Fabales</taxon>
        <taxon>Fabaceae</taxon>
        <taxon>Papilionoideae</taxon>
        <taxon>50 kb inversion clade</taxon>
        <taxon>NPAAA clade</taxon>
        <taxon>Hologalegina</taxon>
        <taxon>IRL clade</taxon>
        <taxon>Trifolieae</taxon>
        <taxon>Trifolium</taxon>
    </lineage>
</organism>
<evidence type="ECO:0000313" key="1">
    <source>
        <dbReference type="EMBL" id="MCI95892.1"/>
    </source>
</evidence>
<dbReference type="Proteomes" id="UP000265520">
    <property type="component" value="Unassembled WGS sequence"/>
</dbReference>
<dbReference type="AlphaFoldDB" id="A0A392W830"/>
<sequence>MAGIVAYGGNAVDLISVAADGSSWNKILHANNTMAGILPYWSRYNLGGPNLGQPKSG</sequence>
<feature type="non-terminal residue" evidence="1">
    <location>
        <position position="57"/>
    </location>
</feature>
<protein>
    <submittedName>
        <fullName evidence="1">Uncharacterized protein</fullName>
    </submittedName>
</protein>
<accession>A0A392W830</accession>
<dbReference type="EMBL" id="LXQA011399480">
    <property type="protein sequence ID" value="MCI95892.1"/>
    <property type="molecule type" value="Genomic_DNA"/>
</dbReference>
<reference evidence="1 2" key="1">
    <citation type="journal article" date="2018" name="Front. Plant Sci.">
        <title>Red Clover (Trifolium pratense) and Zigzag Clover (T. medium) - A Picture of Genomic Similarities and Differences.</title>
        <authorList>
            <person name="Dluhosova J."/>
            <person name="Istvanek J."/>
            <person name="Nedelnik J."/>
            <person name="Repkova J."/>
        </authorList>
    </citation>
    <scope>NUCLEOTIDE SEQUENCE [LARGE SCALE GENOMIC DNA]</scope>
    <source>
        <strain evidence="2">cv. 10/8</strain>
        <tissue evidence="1">Leaf</tissue>
    </source>
</reference>
<evidence type="ECO:0000313" key="2">
    <source>
        <dbReference type="Proteomes" id="UP000265520"/>
    </source>
</evidence>
<name>A0A392W830_9FABA</name>
<comment type="caution">
    <text evidence="1">The sequence shown here is derived from an EMBL/GenBank/DDBJ whole genome shotgun (WGS) entry which is preliminary data.</text>
</comment>
<keyword evidence="2" id="KW-1185">Reference proteome</keyword>
<proteinExistence type="predicted"/>